<reference evidence="1" key="2">
    <citation type="submission" date="2018-08" db="UniProtKB">
        <authorList>
            <consortium name="EnsemblPlants"/>
        </authorList>
    </citation>
    <scope>IDENTIFICATION</scope>
    <source>
        <strain evidence="1">Yugu1</strain>
    </source>
</reference>
<protein>
    <submittedName>
        <fullName evidence="1">Uncharacterized protein</fullName>
    </submittedName>
</protein>
<organism evidence="1 2">
    <name type="scientific">Setaria italica</name>
    <name type="common">Foxtail millet</name>
    <name type="synonym">Panicum italicum</name>
    <dbReference type="NCBI Taxonomy" id="4555"/>
    <lineage>
        <taxon>Eukaryota</taxon>
        <taxon>Viridiplantae</taxon>
        <taxon>Streptophyta</taxon>
        <taxon>Embryophyta</taxon>
        <taxon>Tracheophyta</taxon>
        <taxon>Spermatophyta</taxon>
        <taxon>Magnoliopsida</taxon>
        <taxon>Liliopsida</taxon>
        <taxon>Poales</taxon>
        <taxon>Poaceae</taxon>
        <taxon>PACMAD clade</taxon>
        <taxon>Panicoideae</taxon>
        <taxon>Panicodae</taxon>
        <taxon>Paniceae</taxon>
        <taxon>Cenchrinae</taxon>
        <taxon>Setaria</taxon>
    </lineage>
</organism>
<sequence length="37" mass="4529">MLSNGMKTSFSFETVLSHYPKNAEQWYWLLNYHFPFN</sequence>
<evidence type="ECO:0000313" key="2">
    <source>
        <dbReference type="Proteomes" id="UP000004995"/>
    </source>
</evidence>
<accession>K3Z1H8</accession>
<keyword evidence="2" id="KW-1185">Reference proteome</keyword>
<reference evidence="2" key="1">
    <citation type="journal article" date="2012" name="Nat. Biotechnol.">
        <title>Reference genome sequence of the model plant Setaria.</title>
        <authorList>
            <person name="Bennetzen J.L."/>
            <person name="Schmutz J."/>
            <person name="Wang H."/>
            <person name="Percifield R."/>
            <person name="Hawkins J."/>
            <person name="Pontaroli A.C."/>
            <person name="Estep M."/>
            <person name="Feng L."/>
            <person name="Vaughn J.N."/>
            <person name="Grimwood J."/>
            <person name="Jenkins J."/>
            <person name="Barry K."/>
            <person name="Lindquist E."/>
            <person name="Hellsten U."/>
            <person name="Deshpande S."/>
            <person name="Wang X."/>
            <person name="Wu X."/>
            <person name="Mitros T."/>
            <person name="Triplett J."/>
            <person name="Yang X."/>
            <person name="Ye C.Y."/>
            <person name="Mauro-Herrera M."/>
            <person name="Wang L."/>
            <person name="Li P."/>
            <person name="Sharma M."/>
            <person name="Sharma R."/>
            <person name="Ronald P.C."/>
            <person name="Panaud O."/>
            <person name="Kellogg E.A."/>
            <person name="Brutnell T.P."/>
            <person name="Doust A.N."/>
            <person name="Tuskan G.A."/>
            <person name="Rokhsar D."/>
            <person name="Devos K.M."/>
        </authorList>
    </citation>
    <scope>NUCLEOTIDE SEQUENCE [LARGE SCALE GENOMIC DNA]</scope>
    <source>
        <strain evidence="2">cv. Yugu1</strain>
    </source>
</reference>
<dbReference type="HOGENOM" id="CLU_3351923_0_0_1"/>
<proteinExistence type="predicted"/>
<dbReference type="AlphaFoldDB" id="K3Z1H8"/>
<dbReference type="EMBL" id="AGNK02000393">
    <property type="status" value="NOT_ANNOTATED_CDS"/>
    <property type="molecule type" value="Genomic_DNA"/>
</dbReference>
<dbReference type="EnsemblPlants" id="KQL30082">
    <property type="protein sequence ID" value="KQL30082"/>
    <property type="gene ID" value="SETIT_020396mg"/>
</dbReference>
<name>K3Z1H8_SETIT</name>
<dbReference type="Proteomes" id="UP000004995">
    <property type="component" value="Unassembled WGS sequence"/>
</dbReference>
<dbReference type="InParanoid" id="K3Z1H8"/>
<evidence type="ECO:0000313" key="1">
    <source>
        <dbReference type="EnsemblPlants" id="KQL30082"/>
    </source>
</evidence>
<dbReference type="Gramene" id="KQL30082">
    <property type="protein sequence ID" value="KQL30082"/>
    <property type="gene ID" value="SETIT_020396mg"/>
</dbReference>